<dbReference type="PANTHER" id="PTHR43208">
    <property type="entry name" value="ABC TRANSPORTER SUBSTRATE-BINDING PROTEIN"/>
    <property type="match status" value="1"/>
</dbReference>
<organism evidence="3 4">
    <name type="scientific">Hydrogenophaga crocea</name>
    <dbReference type="NCBI Taxonomy" id="2716225"/>
    <lineage>
        <taxon>Bacteria</taxon>
        <taxon>Pseudomonadati</taxon>
        <taxon>Pseudomonadota</taxon>
        <taxon>Betaproteobacteria</taxon>
        <taxon>Burkholderiales</taxon>
        <taxon>Comamonadaceae</taxon>
        <taxon>Hydrogenophaga</taxon>
    </lineage>
</organism>
<dbReference type="EMBL" id="CP049989">
    <property type="protein sequence ID" value="QIM50870.1"/>
    <property type="molecule type" value="Genomic_DNA"/>
</dbReference>
<dbReference type="AlphaFoldDB" id="A0A6G8ICZ1"/>
<reference evidence="3 4" key="1">
    <citation type="submission" date="2020-03" db="EMBL/GenBank/DDBJ databases">
        <title>Hydrogenophaga sp. nov. isolated from cyanobacterial mat.</title>
        <authorList>
            <person name="Thorat V."/>
            <person name="Kirdat K."/>
            <person name="Tiwarekar B."/>
            <person name="Costa E.D."/>
            <person name="Yadav A."/>
        </authorList>
    </citation>
    <scope>NUCLEOTIDE SEQUENCE [LARGE SCALE GENOMIC DNA]</scope>
    <source>
        <strain evidence="3 4">BA0156</strain>
    </source>
</reference>
<evidence type="ECO:0000259" key="2">
    <source>
        <dbReference type="Pfam" id="PF02608"/>
    </source>
</evidence>
<dbReference type="KEGG" id="hcz:G9Q37_01365"/>
<evidence type="ECO:0000313" key="3">
    <source>
        <dbReference type="EMBL" id="QIM50870.1"/>
    </source>
</evidence>
<dbReference type="Proteomes" id="UP000503162">
    <property type="component" value="Chromosome"/>
</dbReference>
<keyword evidence="4" id="KW-1185">Reference proteome</keyword>
<dbReference type="InterPro" id="IPR003760">
    <property type="entry name" value="PnrA-like"/>
</dbReference>
<dbReference type="InterPro" id="IPR052910">
    <property type="entry name" value="ABC-Purine-Binding"/>
</dbReference>
<dbReference type="PROSITE" id="PS51257">
    <property type="entry name" value="PROKAR_LIPOPROTEIN"/>
    <property type="match status" value="1"/>
</dbReference>
<evidence type="ECO:0000313" key="4">
    <source>
        <dbReference type="Proteomes" id="UP000503162"/>
    </source>
</evidence>
<sequence length="381" mass="40313">MTDLNKRSLMKAVALSAVAGAVLIGCGKKEEAAAPAAPAPAPAAAAKPEPLKIAFAYVGPVGDGGWTFAHDNGRKALEAEFGDKIKTSFVESVPESADAERVIRDMASNGNKLIFGTTFGYMEPMLKVAADFKDVKFEHATGYKTAENMRTYDSRTYEGAYMAGVIAGAMTKSNTLGVVASIPIPEVIRNINSFTLGAQSVNPKVKTKVVWVNGWFDPPKETEAATSLLNGGADVLFQNTDSSAVLQTAEKAGKRAFGWDSDMTAYGPKAHLGSAVINWGPYYIKATKDALEGTWSTGGVWWGHKEGAIDMVSIADDVPAEVKAKIDTIKAGLKDGSFHPWTGPIVDQSGKEVLAKGAKADDAFLGGIKFYVKGVEGKVPQ</sequence>
<dbReference type="Gene3D" id="3.40.50.2300">
    <property type="match status" value="2"/>
</dbReference>
<evidence type="ECO:0000256" key="1">
    <source>
        <dbReference type="ARBA" id="ARBA00022729"/>
    </source>
</evidence>
<protein>
    <submittedName>
        <fullName evidence="3">BMP family ABC transporter substrate-binding protein</fullName>
    </submittedName>
</protein>
<keyword evidence="1" id="KW-0732">Signal</keyword>
<dbReference type="InterPro" id="IPR006311">
    <property type="entry name" value="TAT_signal"/>
</dbReference>
<proteinExistence type="predicted"/>
<gene>
    <name evidence="3" type="ORF">G9Q37_01365</name>
</gene>
<accession>A0A6G8ICZ1</accession>
<dbReference type="Pfam" id="PF02608">
    <property type="entry name" value="Bmp"/>
    <property type="match status" value="1"/>
</dbReference>
<dbReference type="PROSITE" id="PS51318">
    <property type="entry name" value="TAT"/>
    <property type="match status" value="1"/>
</dbReference>
<feature type="domain" description="ABC transporter substrate-binding protein PnrA-like" evidence="2">
    <location>
        <begin position="52"/>
        <end position="316"/>
    </location>
</feature>
<dbReference type="PANTHER" id="PTHR43208:SF1">
    <property type="entry name" value="ABC TRANSPORTER SUBSTRATE-BINDING PROTEIN"/>
    <property type="match status" value="1"/>
</dbReference>
<name>A0A6G8ICZ1_9BURK</name>
<dbReference type="RefSeq" id="WP_166223447.1">
    <property type="nucleotide sequence ID" value="NZ_CP049989.1"/>
</dbReference>
<dbReference type="CDD" id="cd19963">
    <property type="entry name" value="PBP1_BMP-like"/>
    <property type="match status" value="1"/>
</dbReference>
<dbReference type="GO" id="GO:0005886">
    <property type="term" value="C:plasma membrane"/>
    <property type="evidence" value="ECO:0007669"/>
    <property type="project" value="InterPro"/>
</dbReference>